<comment type="cofactor">
    <cofactor evidence="1">
        <name>FAD</name>
        <dbReference type="ChEBI" id="CHEBI:57692"/>
    </cofactor>
</comment>
<dbReference type="PROSITE" id="PS00073">
    <property type="entry name" value="ACYL_COA_DH_2"/>
    <property type="match status" value="1"/>
</dbReference>
<dbReference type="GO" id="GO:0050660">
    <property type="term" value="F:flavin adenine dinucleotide binding"/>
    <property type="evidence" value="ECO:0007669"/>
    <property type="project" value="InterPro"/>
</dbReference>
<dbReference type="Pfam" id="PF02771">
    <property type="entry name" value="Acyl-CoA_dh_N"/>
    <property type="match status" value="1"/>
</dbReference>
<gene>
    <name evidence="10" type="ORF">MNBD_BACTEROID07-424</name>
</gene>
<evidence type="ECO:0000256" key="3">
    <source>
        <dbReference type="ARBA" id="ARBA00022630"/>
    </source>
</evidence>
<protein>
    <submittedName>
        <fullName evidence="10">Long chain acyl-CoA dehydrogenase [fadN-fadA-fadE operon]</fullName>
        <ecNumber evidence="10">1.3.8.8</ecNumber>
    </submittedName>
</protein>
<dbReference type="InterPro" id="IPR009100">
    <property type="entry name" value="AcylCoA_DH/oxidase_NM_dom_sf"/>
</dbReference>
<dbReference type="Gene3D" id="1.20.140.10">
    <property type="entry name" value="Butyryl-CoA Dehydrogenase, subunit A, domain 3"/>
    <property type="match status" value="2"/>
</dbReference>
<name>A0A3B0UR83_9ZZZZ</name>
<evidence type="ECO:0000256" key="4">
    <source>
        <dbReference type="ARBA" id="ARBA00022827"/>
    </source>
</evidence>
<feature type="domain" description="Acyl-CoA dehydrogenase/oxidase C-terminal" evidence="6">
    <location>
        <begin position="251"/>
        <end position="413"/>
    </location>
</feature>
<feature type="domain" description="Acyl-CoA dehydrogenase/oxidase N-terminal" evidence="8">
    <location>
        <begin position="29"/>
        <end position="141"/>
    </location>
</feature>
<dbReference type="InterPro" id="IPR006091">
    <property type="entry name" value="Acyl-CoA_Oxase/DH_mid-dom"/>
</dbReference>
<dbReference type="Pfam" id="PF21263">
    <property type="entry name" value="Acyl-CoA-dh_C"/>
    <property type="match status" value="1"/>
</dbReference>
<feature type="domain" description="Acyl-CoA oxidase/dehydrogenase middle" evidence="7">
    <location>
        <begin position="145"/>
        <end position="238"/>
    </location>
</feature>
<evidence type="ECO:0000259" key="9">
    <source>
        <dbReference type="Pfam" id="PF21263"/>
    </source>
</evidence>
<organism evidence="10">
    <name type="scientific">hydrothermal vent metagenome</name>
    <dbReference type="NCBI Taxonomy" id="652676"/>
    <lineage>
        <taxon>unclassified sequences</taxon>
        <taxon>metagenomes</taxon>
        <taxon>ecological metagenomes</taxon>
    </lineage>
</organism>
<dbReference type="FunFam" id="1.20.140.10:FF:000019">
    <property type="entry name" value="Acyl-CoA dehydrogenase"/>
    <property type="match status" value="1"/>
</dbReference>
<dbReference type="InterPro" id="IPR009075">
    <property type="entry name" value="AcylCo_DH/oxidase_C"/>
</dbReference>
<dbReference type="InterPro" id="IPR049426">
    <property type="entry name" value="Acyl-CoA-dh-like_C"/>
</dbReference>
<sequence length="594" mass="65513">MSDNKVLKGGEFLIRETEAADIFIPEEFNEEQKMMAQTCSDFTETQVLPNVEQLEHHDNELLTKLLKDAGELGLLGISIPEEYEGFGQDFVTSMLTVEEMGKGFSFAVAYSAHTGIGTLPILFFGNEDQKKKYLPKLASGEYIGAYALTEPDAGSDPNSGKTKAILSEDGKHYILNGGKMWITNGGIADLFIVYAKIEDDKNLSAFIVERNTPGFTFGAEEDKMGIRGSSTIQIFFDNAEVPAENLLGERNTGFKIALYILNLGRIKLAAATTGASKATISASVQYANERKQFGTAIANFGAIKTKLAEMVIRTFATESLTYRASQNIDDAIESLIAEGMDKGRASIEGIRQYAIEASISKVFGSEALDFVVDEGVQIFGGMGYSAETVVERAYRDSRINRIFEGTNEINRMVAVGELVKRGMKGEIDLLTPAKAVGKELMGIPDFGSTSMDYFETKHKIIVNFKKAILMVAGAALQKYTTAFQNEQEIMMNIADMLMYTYAAESTLLRVEKLAGMYNDEKLAIYKDILDVFVFDSAYRINKIGIDAVNSFAEGDEQAGMLMGMKRFTKVNPVNVKEARRKIADQLIEANKYNF</sequence>
<keyword evidence="5 10" id="KW-0560">Oxidoreductase</keyword>
<evidence type="ECO:0000256" key="1">
    <source>
        <dbReference type="ARBA" id="ARBA00001974"/>
    </source>
</evidence>
<keyword evidence="4" id="KW-0274">FAD</keyword>
<dbReference type="FunFam" id="2.40.110.10:FF:000006">
    <property type="entry name" value="very long-chain specific acyl-CoA dehydrogenase, mitochondrial"/>
    <property type="match status" value="1"/>
</dbReference>
<dbReference type="PROSITE" id="PS00072">
    <property type="entry name" value="ACYL_COA_DH_1"/>
    <property type="match status" value="1"/>
</dbReference>
<reference evidence="10" key="1">
    <citation type="submission" date="2018-06" db="EMBL/GenBank/DDBJ databases">
        <authorList>
            <person name="Zhirakovskaya E."/>
        </authorList>
    </citation>
    <scope>NUCLEOTIDE SEQUENCE</scope>
</reference>
<dbReference type="Gene3D" id="2.40.110.10">
    <property type="entry name" value="Butyryl-CoA Dehydrogenase, subunit A, domain 2"/>
    <property type="match status" value="1"/>
</dbReference>
<dbReference type="EMBL" id="UOET01000560">
    <property type="protein sequence ID" value="VAW30753.1"/>
    <property type="molecule type" value="Genomic_DNA"/>
</dbReference>
<evidence type="ECO:0000259" key="7">
    <source>
        <dbReference type="Pfam" id="PF02770"/>
    </source>
</evidence>
<evidence type="ECO:0000313" key="10">
    <source>
        <dbReference type="EMBL" id="VAW30753.1"/>
    </source>
</evidence>
<evidence type="ECO:0000256" key="5">
    <source>
        <dbReference type="ARBA" id="ARBA00023002"/>
    </source>
</evidence>
<dbReference type="FunFam" id="1.10.540.10:FF:000001">
    <property type="entry name" value="Very long-chain-specific acyl-CoA dehydrogenase, mitochondrial"/>
    <property type="match status" value="1"/>
</dbReference>
<dbReference type="GO" id="GO:0004466">
    <property type="term" value="F:long-chain fatty acyl-CoA dehydrogenase activity"/>
    <property type="evidence" value="ECO:0007669"/>
    <property type="project" value="UniProtKB-EC"/>
</dbReference>
<dbReference type="Gene3D" id="1.10.540.10">
    <property type="entry name" value="Acyl-CoA dehydrogenase/oxidase, N-terminal domain"/>
    <property type="match status" value="1"/>
</dbReference>
<evidence type="ECO:0000259" key="6">
    <source>
        <dbReference type="Pfam" id="PF00441"/>
    </source>
</evidence>
<accession>A0A3B0UR83</accession>
<dbReference type="InterPro" id="IPR013786">
    <property type="entry name" value="AcylCoA_DH/ox_N"/>
</dbReference>
<dbReference type="PANTHER" id="PTHR43884:SF12">
    <property type="entry name" value="ISOVALERYL-COA DEHYDROGENASE, MITOCHONDRIAL-RELATED"/>
    <property type="match status" value="1"/>
</dbReference>
<comment type="similarity">
    <text evidence="2">Belongs to the acyl-CoA dehydrogenase family.</text>
</comment>
<dbReference type="EC" id="1.3.8.8" evidence="10"/>
<evidence type="ECO:0000259" key="8">
    <source>
        <dbReference type="Pfam" id="PF02771"/>
    </source>
</evidence>
<evidence type="ECO:0000256" key="2">
    <source>
        <dbReference type="ARBA" id="ARBA00009347"/>
    </source>
</evidence>
<keyword evidence="3" id="KW-0285">Flavoprotein</keyword>
<dbReference type="AlphaFoldDB" id="A0A3B0UR83"/>
<dbReference type="Pfam" id="PF02770">
    <property type="entry name" value="Acyl-CoA_dh_M"/>
    <property type="match status" value="1"/>
</dbReference>
<dbReference type="Pfam" id="PF00441">
    <property type="entry name" value="Acyl-CoA_dh_1"/>
    <property type="match status" value="1"/>
</dbReference>
<dbReference type="SUPFAM" id="SSF47203">
    <property type="entry name" value="Acyl-CoA dehydrogenase C-terminal domain-like"/>
    <property type="match status" value="1"/>
</dbReference>
<dbReference type="InterPro" id="IPR036250">
    <property type="entry name" value="AcylCo_DH-like_C"/>
</dbReference>
<dbReference type="InterPro" id="IPR006089">
    <property type="entry name" value="Acyl-CoA_DH_CS"/>
</dbReference>
<dbReference type="SUPFAM" id="SSF56645">
    <property type="entry name" value="Acyl-CoA dehydrogenase NM domain-like"/>
    <property type="match status" value="1"/>
</dbReference>
<feature type="domain" description="Acyl-CoA dehydrogenase-like C-terminal" evidence="9">
    <location>
        <begin position="463"/>
        <end position="566"/>
    </location>
</feature>
<dbReference type="InterPro" id="IPR046373">
    <property type="entry name" value="Acyl-CoA_Oxase/DH_mid-dom_sf"/>
</dbReference>
<proteinExistence type="inferred from homology"/>
<dbReference type="PANTHER" id="PTHR43884">
    <property type="entry name" value="ACYL-COA DEHYDROGENASE"/>
    <property type="match status" value="1"/>
</dbReference>
<dbReference type="InterPro" id="IPR037069">
    <property type="entry name" value="AcylCoA_DH/ox_N_sf"/>
</dbReference>